<dbReference type="EMBL" id="WSZK01000028">
    <property type="protein sequence ID" value="MWG35913.1"/>
    <property type="molecule type" value="Genomic_DNA"/>
</dbReference>
<reference evidence="2 3" key="1">
    <citation type="submission" date="2019-12" db="EMBL/GenBank/DDBJ databases">
        <title>Halocatena pleomorpha gen. nov. sp. nov., an extremely halophilic archaeon of family Halobacteriaceae isolated from saltpan soil.</title>
        <authorList>
            <person name="Pal Y."/>
            <person name="Verma A."/>
            <person name="Krishnamurthi S."/>
            <person name="Kumar P."/>
        </authorList>
    </citation>
    <scope>NUCLEOTIDE SEQUENCE [LARGE SCALE GENOMIC DNA]</scope>
    <source>
        <strain evidence="2 3">JCM 16495</strain>
    </source>
</reference>
<proteinExistence type="predicted"/>
<organism evidence="2 3">
    <name type="scientific">Halomarina oriensis</name>
    <dbReference type="NCBI Taxonomy" id="671145"/>
    <lineage>
        <taxon>Archaea</taxon>
        <taxon>Methanobacteriati</taxon>
        <taxon>Methanobacteriota</taxon>
        <taxon>Stenosarchaea group</taxon>
        <taxon>Halobacteria</taxon>
        <taxon>Halobacteriales</taxon>
        <taxon>Natronomonadaceae</taxon>
        <taxon>Halomarina</taxon>
    </lineage>
</organism>
<dbReference type="AlphaFoldDB" id="A0A6B0GTH2"/>
<comment type="caution">
    <text evidence="2">The sequence shown here is derived from an EMBL/GenBank/DDBJ whole genome shotgun (WGS) entry which is preliminary data.</text>
</comment>
<protein>
    <submittedName>
        <fullName evidence="2">Uncharacterized protein</fullName>
    </submittedName>
</protein>
<feature type="compositionally biased region" description="Acidic residues" evidence="1">
    <location>
        <begin position="171"/>
        <end position="181"/>
    </location>
</feature>
<dbReference type="RefSeq" id="WP_158205582.1">
    <property type="nucleotide sequence ID" value="NZ_WSZK01000028.1"/>
</dbReference>
<sequence>MKRTSSTKVTITLRAYRAAALCLPEPDADPWLLRDIDGLNLTALREFHQIGAVEQVDRVYPDNRKTQGLVYRWSTDREAYKYISEHFSEEQMMPCGHEPLRNLRDGGFSCRNDDCDAEFSRAVAEAVTGWKSTDRANMSEKSLRECFYSPPHSVESVQPGDSPEIRTDGGEAVDTESDEPDPPSWQWEGASAPDGSHILTGYSNEGRFSLRLRDEDLMFLRDWANRSLDEDGGEQA</sequence>
<evidence type="ECO:0000256" key="1">
    <source>
        <dbReference type="SAM" id="MobiDB-lite"/>
    </source>
</evidence>
<accession>A0A6B0GTH2</accession>
<evidence type="ECO:0000313" key="2">
    <source>
        <dbReference type="EMBL" id="MWG35913.1"/>
    </source>
</evidence>
<dbReference type="Proteomes" id="UP000451471">
    <property type="component" value="Unassembled WGS sequence"/>
</dbReference>
<name>A0A6B0GTH2_9EURY</name>
<keyword evidence="3" id="KW-1185">Reference proteome</keyword>
<gene>
    <name evidence="2" type="ORF">GQS65_15715</name>
</gene>
<evidence type="ECO:0000313" key="3">
    <source>
        <dbReference type="Proteomes" id="UP000451471"/>
    </source>
</evidence>
<feature type="region of interest" description="Disordered" evidence="1">
    <location>
        <begin position="150"/>
        <end position="198"/>
    </location>
</feature>